<feature type="domain" description="Acyl-CoA dehydrogenase-like C-terminal" evidence="1">
    <location>
        <begin position="1"/>
        <end position="70"/>
    </location>
</feature>
<proteinExistence type="predicted"/>
<evidence type="ECO:0000313" key="2">
    <source>
        <dbReference type="EMBL" id="UOQ92496.1"/>
    </source>
</evidence>
<keyword evidence="3" id="KW-1185">Reference proteome</keyword>
<sequence>MKLADLAIAIYASESAMLRTLKAIQVSDREVDLKAQLAYAMGEEAAGDVHQGSTSLLSNLLKGEERAKVLGNIAGLLSSYQWEDTFERNRAIVM</sequence>
<dbReference type="InterPro" id="IPR049426">
    <property type="entry name" value="Acyl-CoA-dh-like_C"/>
</dbReference>
<dbReference type="Proteomes" id="UP000831880">
    <property type="component" value="Chromosome"/>
</dbReference>
<gene>
    <name evidence="2" type="ORF">MUO14_18890</name>
</gene>
<protein>
    <recommendedName>
        <fullName evidence="1">Acyl-CoA dehydrogenase-like C-terminal domain-containing protein</fullName>
    </recommendedName>
</protein>
<dbReference type="Gene3D" id="1.20.140.10">
    <property type="entry name" value="Butyryl-CoA Dehydrogenase, subunit A, domain 3"/>
    <property type="match status" value="1"/>
</dbReference>
<evidence type="ECO:0000259" key="1">
    <source>
        <dbReference type="Pfam" id="PF21263"/>
    </source>
</evidence>
<dbReference type="RefSeq" id="WP_244752104.1">
    <property type="nucleotide sequence ID" value="NZ_CP095074.1"/>
</dbReference>
<reference evidence="2 3" key="1">
    <citation type="submission" date="2022-04" db="EMBL/GenBank/DDBJ databases">
        <title>Halobacillus sp. isolated from saltern.</title>
        <authorList>
            <person name="Won M."/>
            <person name="Lee C.-M."/>
            <person name="Woen H.-Y."/>
            <person name="Kwon S.-W."/>
        </authorList>
    </citation>
    <scope>NUCLEOTIDE SEQUENCE [LARGE SCALE GENOMIC DNA]</scope>
    <source>
        <strain evidence="2 3">SSTM10-2</strain>
    </source>
</reference>
<accession>A0ABY4GX07</accession>
<dbReference type="Pfam" id="PF21263">
    <property type="entry name" value="Acyl-CoA-dh_C"/>
    <property type="match status" value="1"/>
</dbReference>
<evidence type="ECO:0000313" key="3">
    <source>
        <dbReference type="Proteomes" id="UP000831880"/>
    </source>
</evidence>
<dbReference type="EMBL" id="CP095074">
    <property type="protein sequence ID" value="UOQ92496.1"/>
    <property type="molecule type" value="Genomic_DNA"/>
</dbReference>
<organism evidence="2 3">
    <name type="scientific">Halobacillus shinanisalinarum</name>
    <dbReference type="NCBI Taxonomy" id="2932258"/>
    <lineage>
        <taxon>Bacteria</taxon>
        <taxon>Bacillati</taxon>
        <taxon>Bacillota</taxon>
        <taxon>Bacilli</taxon>
        <taxon>Bacillales</taxon>
        <taxon>Bacillaceae</taxon>
        <taxon>Halobacillus</taxon>
    </lineage>
</organism>
<name>A0ABY4GX07_9BACI</name>